<dbReference type="AlphaFoldDB" id="C0P002"/>
<protein>
    <submittedName>
        <fullName evidence="1">Uncharacterized protein</fullName>
    </submittedName>
</protein>
<accession>C0P002</accession>
<reference evidence="1" key="1">
    <citation type="submission" date="2009-02" db="EMBL/GenBank/DDBJ databases">
        <title>The Genome Sequence of Ajellomyces capsulatus strain G186AR.</title>
        <authorList>
            <consortium name="The Broad Institute Genome Sequencing Platform"/>
            <person name="Champion M."/>
            <person name="Cuomo C."/>
            <person name="Ma L.-J."/>
            <person name="Henn M.R."/>
            <person name="Sil A."/>
            <person name="Goldman B."/>
            <person name="Young S.K."/>
            <person name="Kodira C.D."/>
            <person name="Zeng Q."/>
            <person name="Koehrsen M."/>
            <person name="Alvarado L."/>
            <person name="Berlin A."/>
            <person name="Borenstein D."/>
            <person name="Chen Z."/>
            <person name="Engels R."/>
            <person name="Freedman E."/>
            <person name="Gellesch M."/>
            <person name="Goldberg J."/>
            <person name="Griggs A."/>
            <person name="Gujja S."/>
            <person name="Heiman D."/>
            <person name="Hepburn T."/>
            <person name="Howarth C."/>
            <person name="Jen D."/>
            <person name="Larson L."/>
            <person name="Lewis B."/>
            <person name="Mehta T."/>
            <person name="Park D."/>
            <person name="Pearson M."/>
            <person name="Roberts A."/>
            <person name="Saif S."/>
            <person name="Shea T."/>
            <person name="Shenoy N."/>
            <person name="Sisk P."/>
            <person name="Stolte C."/>
            <person name="Sykes S."/>
            <person name="Walk T."/>
            <person name="White J."/>
            <person name="Yandava C."/>
            <person name="Klein B."/>
            <person name="McEwen J.G."/>
            <person name="Puccia R."/>
            <person name="Goldman G.H."/>
            <person name="Felipe M.S."/>
            <person name="Nino-Vega G."/>
            <person name="San-Blas G."/>
            <person name="Taylor J."/>
            <person name="Mendoza L."/>
            <person name="Galagan J."/>
            <person name="Nusbaum C."/>
            <person name="Birren B."/>
        </authorList>
    </citation>
    <scope>NUCLEOTIDE SEQUENCE</scope>
    <source>
        <strain evidence="1">G186AR</strain>
    </source>
</reference>
<dbReference type="InParanoid" id="C0P002"/>
<evidence type="ECO:0000313" key="1">
    <source>
        <dbReference type="EMBL" id="EEH03092.1"/>
    </source>
</evidence>
<organism evidence="1 2">
    <name type="scientific">Ajellomyces capsulatus (strain G186AR / H82 / ATCC MYA-2454 / RMSCC 2432)</name>
    <name type="common">Darling's disease fungus</name>
    <name type="synonym">Histoplasma capsulatum</name>
    <dbReference type="NCBI Taxonomy" id="447093"/>
    <lineage>
        <taxon>Eukaryota</taxon>
        <taxon>Fungi</taxon>
        <taxon>Dikarya</taxon>
        <taxon>Ascomycota</taxon>
        <taxon>Pezizomycotina</taxon>
        <taxon>Eurotiomycetes</taxon>
        <taxon>Eurotiomycetidae</taxon>
        <taxon>Onygenales</taxon>
        <taxon>Ajellomycetaceae</taxon>
        <taxon>Histoplasma</taxon>
    </lineage>
</organism>
<evidence type="ECO:0000313" key="2">
    <source>
        <dbReference type="Proteomes" id="UP000001631"/>
    </source>
</evidence>
<dbReference type="HOGENOM" id="CLU_1342918_0_0_1"/>
<name>C0P002_AJECG</name>
<gene>
    <name evidence="1" type="ORF">HCBG_08732</name>
</gene>
<dbReference type="Proteomes" id="UP000001631">
    <property type="component" value="Unassembled WGS sequence"/>
</dbReference>
<sequence>MAHIPTPNLYPASSLDSIYIPCQPGSFYYSNIQGLSETSLLEVSRGHDIVVRWIMVWTMVTTHIMCKYLRSRRSSGFWRTTTSSPRSTTLKAAEERVSAFFSTISLANAELYQSPYDFAQNSSDERYICQNVASSSKKRWKYRYHWDNCDIFSQKCETTISYKTDPKAGRLRRGTNLIEKLLPKVQSYHSEGTARKPNRLLSKS</sequence>
<dbReference type="RefSeq" id="XP_045283573.1">
    <property type="nucleotide sequence ID" value="XM_045435781.1"/>
</dbReference>
<dbReference type="GeneID" id="69041748"/>
<keyword evidence="2" id="KW-1185">Reference proteome</keyword>
<dbReference type="EMBL" id="GG663379">
    <property type="protein sequence ID" value="EEH03092.1"/>
    <property type="molecule type" value="Genomic_DNA"/>
</dbReference>
<proteinExistence type="predicted"/>